<dbReference type="CDD" id="cd00586">
    <property type="entry name" value="4HBT"/>
    <property type="match status" value="1"/>
</dbReference>
<comment type="similarity">
    <text evidence="1">Belongs to the 4-hydroxybenzoyl-CoA thioesterase family.</text>
</comment>
<organism evidence="3 4">
    <name type="scientific">Thalassotalea castellviae</name>
    <dbReference type="NCBI Taxonomy" id="3075612"/>
    <lineage>
        <taxon>Bacteria</taxon>
        <taxon>Pseudomonadati</taxon>
        <taxon>Pseudomonadota</taxon>
        <taxon>Gammaproteobacteria</taxon>
        <taxon>Alteromonadales</taxon>
        <taxon>Colwelliaceae</taxon>
        <taxon>Thalassotalea</taxon>
    </lineage>
</organism>
<dbReference type="PANTHER" id="PTHR31793:SF27">
    <property type="entry name" value="NOVEL THIOESTERASE SUPERFAMILY DOMAIN AND SAPOSIN A-TYPE DOMAIN CONTAINING PROTEIN (0610012H03RIK)"/>
    <property type="match status" value="1"/>
</dbReference>
<dbReference type="InterPro" id="IPR050563">
    <property type="entry name" value="4-hydroxybenzoyl-CoA_TE"/>
</dbReference>
<dbReference type="Pfam" id="PF13279">
    <property type="entry name" value="4HBT_2"/>
    <property type="match status" value="1"/>
</dbReference>
<keyword evidence="2 3" id="KW-0378">Hydrolase</keyword>
<dbReference type="EMBL" id="JAVRIF010000002">
    <property type="protein sequence ID" value="MDT0603195.1"/>
    <property type="molecule type" value="Genomic_DNA"/>
</dbReference>
<dbReference type="SUPFAM" id="SSF54637">
    <property type="entry name" value="Thioesterase/thiol ester dehydrase-isomerase"/>
    <property type="match status" value="1"/>
</dbReference>
<evidence type="ECO:0000313" key="4">
    <source>
        <dbReference type="Proteomes" id="UP001266357"/>
    </source>
</evidence>
<gene>
    <name evidence="3" type="ORF">RM573_06270</name>
</gene>
<protein>
    <submittedName>
        <fullName evidence="3">Thioesterase family protein</fullName>
        <ecNumber evidence="3">3.1.2.-</ecNumber>
    </submittedName>
</protein>
<dbReference type="InterPro" id="IPR029069">
    <property type="entry name" value="HotDog_dom_sf"/>
</dbReference>
<dbReference type="RefSeq" id="WP_311578849.1">
    <property type="nucleotide sequence ID" value="NZ_JAVRIF010000002.1"/>
</dbReference>
<dbReference type="Proteomes" id="UP001266357">
    <property type="component" value="Unassembled WGS sequence"/>
</dbReference>
<name>A0ABU2ZZR5_9GAMM</name>
<evidence type="ECO:0000256" key="2">
    <source>
        <dbReference type="ARBA" id="ARBA00022801"/>
    </source>
</evidence>
<dbReference type="Gene3D" id="3.10.129.10">
    <property type="entry name" value="Hotdog Thioesterase"/>
    <property type="match status" value="1"/>
</dbReference>
<sequence>MSNNYFLEKFNPRFSDTDALGHINNTMVPVWFEGARDEVFRWFTPTLNLSEWRLILAKIEVSFHGQMYYGKAIEVRTYIGRIGSSSFDVYQELWQDGEVKSSGTAVMVHFDYQQQKAQKIPEEIAGKMAEYLKPNS</sequence>
<evidence type="ECO:0000313" key="3">
    <source>
        <dbReference type="EMBL" id="MDT0603195.1"/>
    </source>
</evidence>
<accession>A0ABU2ZZR5</accession>
<evidence type="ECO:0000256" key="1">
    <source>
        <dbReference type="ARBA" id="ARBA00005953"/>
    </source>
</evidence>
<comment type="caution">
    <text evidence="3">The sequence shown here is derived from an EMBL/GenBank/DDBJ whole genome shotgun (WGS) entry which is preliminary data.</text>
</comment>
<dbReference type="GO" id="GO:0016787">
    <property type="term" value="F:hydrolase activity"/>
    <property type="evidence" value="ECO:0007669"/>
    <property type="project" value="UniProtKB-KW"/>
</dbReference>
<dbReference type="EC" id="3.1.2.-" evidence="3"/>
<reference evidence="3 4" key="1">
    <citation type="submission" date="2023-09" db="EMBL/GenBank/DDBJ databases">
        <authorList>
            <person name="Rey-Velasco X."/>
        </authorList>
    </citation>
    <scope>NUCLEOTIDE SEQUENCE [LARGE SCALE GENOMIC DNA]</scope>
    <source>
        <strain evidence="3 4">W431</strain>
    </source>
</reference>
<proteinExistence type="inferred from homology"/>
<keyword evidence="4" id="KW-1185">Reference proteome</keyword>
<dbReference type="PANTHER" id="PTHR31793">
    <property type="entry name" value="4-HYDROXYBENZOYL-COA THIOESTERASE FAMILY MEMBER"/>
    <property type="match status" value="1"/>
</dbReference>